<evidence type="ECO:0000313" key="2">
    <source>
        <dbReference type="Proteomes" id="UP000309997"/>
    </source>
</evidence>
<organism evidence="1 2">
    <name type="scientific">Populus alba</name>
    <name type="common">White poplar</name>
    <dbReference type="NCBI Taxonomy" id="43335"/>
    <lineage>
        <taxon>Eukaryota</taxon>
        <taxon>Viridiplantae</taxon>
        <taxon>Streptophyta</taxon>
        <taxon>Embryophyta</taxon>
        <taxon>Tracheophyta</taxon>
        <taxon>Spermatophyta</taxon>
        <taxon>Magnoliopsida</taxon>
        <taxon>eudicotyledons</taxon>
        <taxon>Gunneridae</taxon>
        <taxon>Pentapetalae</taxon>
        <taxon>rosids</taxon>
        <taxon>fabids</taxon>
        <taxon>Malpighiales</taxon>
        <taxon>Salicaceae</taxon>
        <taxon>Saliceae</taxon>
        <taxon>Populus</taxon>
    </lineage>
</organism>
<gene>
    <name evidence="1" type="ORF">D5086_030355</name>
</gene>
<protein>
    <submittedName>
        <fullName evidence="1">Uncharacterized protein</fullName>
    </submittedName>
</protein>
<accession>A0ACC4AN94</accession>
<name>A0ACC4AN94_POPAL</name>
<dbReference type="Proteomes" id="UP000309997">
    <property type="component" value="Unassembled WGS sequence"/>
</dbReference>
<evidence type="ECO:0000313" key="1">
    <source>
        <dbReference type="EMBL" id="KAL3567704.1"/>
    </source>
</evidence>
<sequence length="78" mass="9045">MLMSTSIEMATSGEDNVATMQVFILTGHWQFIQWHAFCQSRESSLAVIYEMQVCRLIPEKSYCCLMLLSAEELYKWKG</sequence>
<dbReference type="EMBL" id="RCHU02000017">
    <property type="protein sequence ID" value="KAL3567704.1"/>
    <property type="molecule type" value="Genomic_DNA"/>
</dbReference>
<reference evidence="1 2" key="1">
    <citation type="journal article" date="2024" name="Plant Biotechnol. J.">
        <title>Genome and CRISPR/Cas9 system of a widespread forest tree (Populus alba) in the world.</title>
        <authorList>
            <person name="Liu Y.J."/>
            <person name="Jiang P.F."/>
            <person name="Han X.M."/>
            <person name="Li X.Y."/>
            <person name="Wang H.M."/>
            <person name="Wang Y.J."/>
            <person name="Wang X.X."/>
            <person name="Zeng Q.Y."/>
        </authorList>
    </citation>
    <scope>NUCLEOTIDE SEQUENCE [LARGE SCALE GENOMIC DNA]</scope>
    <source>
        <strain evidence="2">cv. PAL-ZL1</strain>
    </source>
</reference>
<keyword evidence="2" id="KW-1185">Reference proteome</keyword>
<proteinExistence type="predicted"/>
<comment type="caution">
    <text evidence="1">The sequence shown here is derived from an EMBL/GenBank/DDBJ whole genome shotgun (WGS) entry which is preliminary data.</text>
</comment>